<dbReference type="Proteomes" id="UP000677228">
    <property type="component" value="Unassembled WGS sequence"/>
</dbReference>
<name>A0A8S2DGE9_9BILA</name>
<evidence type="ECO:0000313" key="3">
    <source>
        <dbReference type="Proteomes" id="UP000677228"/>
    </source>
</evidence>
<evidence type="ECO:0000313" key="2">
    <source>
        <dbReference type="EMBL" id="CAF3670249.1"/>
    </source>
</evidence>
<reference evidence="1" key="1">
    <citation type="submission" date="2021-02" db="EMBL/GenBank/DDBJ databases">
        <authorList>
            <person name="Nowell W R."/>
        </authorList>
    </citation>
    <scope>NUCLEOTIDE SEQUENCE</scope>
</reference>
<dbReference type="Proteomes" id="UP000682733">
    <property type="component" value="Unassembled WGS sequence"/>
</dbReference>
<dbReference type="AlphaFoldDB" id="A0A8S2DGE9"/>
<gene>
    <name evidence="1" type="ORF">OVA965_LOCUS8947</name>
    <name evidence="2" type="ORF">TMI583_LOCUS8940</name>
</gene>
<organism evidence="1 3">
    <name type="scientific">Didymodactylos carnosus</name>
    <dbReference type="NCBI Taxonomy" id="1234261"/>
    <lineage>
        <taxon>Eukaryota</taxon>
        <taxon>Metazoa</taxon>
        <taxon>Spiralia</taxon>
        <taxon>Gnathifera</taxon>
        <taxon>Rotifera</taxon>
        <taxon>Eurotatoria</taxon>
        <taxon>Bdelloidea</taxon>
        <taxon>Philodinida</taxon>
        <taxon>Philodinidae</taxon>
        <taxon>Didymodactylos</taxon>
    </lineage>
</organism>
<comment type="caution">
    <text evidence="1">The sequence shown here is derived from an EMBL/GenBank/DDBJ whole genome shotgun (WGS) entry which is preliminary data.</text>
</comment>
<evidence type="ECO:0000313" key="1">
    <source>
        <dbReference type="EMBL" id="CAF0887448.1"/>
    </source>
</evidence>
<evidence type="ECO:0008006" key="4">
    <source>
        <dbReference type="Google" id="ProtNLM"/>
    </source>
</evidence>
<accession>A0A8S2DGE9</accession>
<dbReference type="EMBL" id="CAJNOK010003091">
    <property type="protein sequence ID" value="CAF0887448.1"/>
    <property type="molecule type" value="Genomic_DNA"/>
</dbReference>
<dbReference type="SUPFAM" id="SSF52540">
    <property type="entry name" value="P-loop containing nucleoside triphosphate hydrolases"/>
    <property type="match status" value="1"/>
</dbReference>
<dbReference type="Gene3D" id="3.40.50.300">
    <property type="entry name" value="P-loop containing nucleotide triphosphate hydrolases"/>
    <property type="match status" value="1"/>
</dbReference>
<sequence>MLHPDTVNSLIKSNILHVESSLYASIMKRKNGTINARDKPPSEKNVLAMAAFNSKTVDEGLQKVQETLTYELLIHGSAIKNNLKMIINKSKEMQGYKSKYSKHMFSLPLRHQPKFNDWFYNDFVRRHDPVDPIDRTRCLFVIGPTLCGKTSFARAIEPMHMFFRCEFSIELWNDNAKLIIVDDIKWVDIEKYAKSLLTSYGTITLTDKYKPKRTVENNKPAIYLMNGDDAGNIDKNPYWIKNGVFIILEEGERLY</sequence>
<proteinExistence type="predicted"/>
<dbReference type="InterPro" id="IPR027417">
    <property type="entry name" value="P-loop_NTPase"/>
</dbReference>
<dbReference type="EMBL" id="CAJOBA010003091">
    <property type="protein sequence ID" value="CAF3670249.1"/>
    <property type="molecule type" value="Genomic_DNA"/>
</dbReference>
<protein>
    <recommendedName>
        <fullName evidence="4">Replication-associated protein</fullName>
    </recommendedName>
</protein>